<evidence type="ECO:0000256" key="5">
    <source>
        <dbReference type="ARBA" id="ARBA00023004"/>
    </source>
</evidence>
<evidence type="ECO:0008006" key="7">
    <source>
        <dbReference type="Google" id="ProtNLM"/>
    </source>
</evidence>
<organism evidence="6">
    <name type="scientific">marine sediment metagenome</name>
    <dbReference type="NCBI Taxonomy" id="412755"/>
    <lineage>
        <taxon>unclassified sequences</taxon>
        <taxon>metagenomes</taxon>
        <taxon>ecological metagenomes</taxon>
    </lineage>
</organism>
<keyword evidence="4" id="KW-0648">Protein biosynthesis</keyword>
<dbReference type="PANTHER" id="PTHR10458:SF21">
    <property type="entry name" value="PEPTIDE DEFORMYLASE"/>
    <property type="match status" value="1"/>
</dbReference>
<keyword evidence="3" id="KW-0378">Hydrolase</keyword>
<keyword evidence="2" id="KW-0479">Metal-binding</keyword>
<accession>A0A0F9UIB4</accession>
<evidence type="ECO:0000256" key="4">
    <source>
        <dbReference type="ARBA" id="ARBA00022917"/>
    </source>
</evidence>
<evidence type="ECO:0000256" key="3">
    <source>
        <dbReference type="ARBA" id="ARBA00022801"/>
    </source>
</evidence>
<evidence type="ECO:0000313" key="6">
    <source>
        <dbReference type="EMBL" id="KKN60981.1"/>
    </source>
</evidence>
<dbReference type="NCBIfam" id="NF001159">
    <property type="entry name" value="PRK00150.1-3"/>
    <property type="match status" value="1"/>
</dbReference>
<reference evidence="6" key="1">
    <citation type="journal article" date="2015" name="Nature">
        <title>Complex archaea that bridge the gap between prokaryotes and eukaryotes.</title>
        <authorList>
            <person name="Spang A."/>
            <person name="Saw J.H."/>
            <person name="Jorgensen S.L."/>
            <person name="Zaremba-Niedzwiedzka K."/>
            <person name="Martijn J."/>
            <person name="Lind A.E."/>
            <person name="van Eijk R."/>
            <person name="Schleper C."/>
            <person name="Guy L."/>
            <person name="Ettema T.J."/>
        </authorList>
    </citation>
    <scope>NUCLEOTIDE SEQUENCE</scope>
</reference>
<comment type="caution">
    <text evidence="6">The sequence shown here is derived from an EMBL/GenBank/DDBJ whole genome shotgun (WGS) entry which is preliminary data.</text>
</comment>
<dbReference type="FunFam" id="3.90.45.10:FF:000003">
    <property type="entry name" value="Peptide deformylase"/>
    <property type="match status" value="1"/>
</dbReference>
<name>A0A0F9UIB4_9ZZZZ</name>
<dbReference type="Gene3D" id="3.90.45.10">
    <property type="entry name" value="Peptide deformylase"/>
    <property type="match status" value="1"/>
</dbReference>
<dbReference type="PIRSF" id="PIRSF004749">
    <property type="entry name" value="Pep_def"/>
    <property type="match status" value="1"/>
</dbReference>
<dbReference type="HAMAP" id="MF_00163">
    <property type="entry name" value="Pep_deformylase"/>
    <property type="match status" value="1"/>
</dbReference>
<dbReference type="SUPFAM" id="SSF56420">
    <property type="entry name" value="Peptide deformylase"/>
    <property type="match status" value="1"/>
</dbReference>
<evidence type="ECO:0000256" key="1">
    <source>
        <dbReference type="ARBA" id="ARBA00010759"/>
    </source>
</evidence>
<comment type="similarity">
    <text evidence="1">Belongs to the polypeptide deformylase family.</text>
</comment>
<dbReference type="PRINTS" id="PR01576">
    <property type="entry name" value="PDEFORMYLASE"/>
</dbReference>
<dbReference type="GO" id="GO:0042586">
    <property type="term" value="F:peptide deformylase activity"/>
    <property type="evidence" value="ECO:0007669"/>
    <property type="project" value="InterPro"/>
</dbReference>
<dbReference type="GO" id="GO:0006412">
    <property type="term" value="P:translation"/>
    <property type="evidence" value="ECO:0007669"/>
    <property type="project" value="UniProtKB-KW"/>
</dbReference>
<sequence>MTMNHTDFELIELGHPHLRRHAEVVKDVSGTDTQHLLDELLAFVLAKNGVGIAAPQVDINQRIFIMCSRPNSRYPLAPDMPPTFIINPEIIWRSDETEKGWEGCLSLPGIRGLVPRHQAIKVRYTTRSNESIEVEYTGFVARIFQHELDHLDGIVYLDRVESTHEIMMEKEWLKLFTSN</sequence>
<dbReference type="NCBIfam" id="TIGR00079">
    <property type="entry name" value="pept_deformyl"/>
    <property type="match status" value="1"/>
</dbReference>
<dbReference type="PANTHER" id="PTHR10458">
    <property type="entry name" value="PEPTIDE DEFORMYLASE"/>
    <property type="match status" value="1"/>
</dbReference>
<dbReference type="InterPro" id="IPR023635">
    <property type="entry name" value="Peptide_deformylase"/>
</dbReference>
<keyword evidence="5" id="KW-0408">Iron</keyword>
<proteinExistence type="inferred from homology"/>
<dbReference type="GO" id="GO:0005739">
    <property type="term" value="C:mitochondrion"/>
    <property type="evidence" value="ECO:0007669"/>
    <property type="project" value="UniProtKB-ARBA"/>
</dbReference>
<dbReference type="Pfam" id="PF01327">
    <property type="entry name" value="Pep_deformylase"/>
    <property type="match status" value="1"/>
</dbReference>
<dbReference type="EMBL" id="LAZR01000676">
    <property type="protein sequence ID" value="KKN60981.1"/>
    <property type="molecule type" value="Genomic_DNA"/>
</dbReference>
<evidence type="ECO:0000256" key="2">
    <source>
        <dbReference type="ARBA" id="ARBA00022723"/>
    </source>
</evidence>
<dbReference type="GO" id="GO:0046872">
    <property type="term" value="F:metal ion binding"/>
    <property type="evidence" value="ECO:0007669"/>
    <property type="project" value="UniProtKB-KW"/>
</dbReference>
<dbReference type="CDD" id="cd00487">
    <property type="entry name" value="Pep_deformylase"/>
    <property type="match status" value="1"/>
</dbReference>
<dbReference type="InterPro" id="IPR036821">
    <property type="entry name" value="Peptide_deformylase_sf"/>
</dbReference>
<dbReference type="AlphaFoldDB" id="A0A0F9UIB4"/>
<protein>
    <recommendedName>
        <fullName evidence="7">Peptide deformylase</fullName>
    </recommendedName>
</protein>
<gene>
    <name evidence="6" type="ORF">LCGC14_0526710</name>
</gene>